<organism evidence="1 2">
    <name type="scientific">Timema podura</name>
    <name type="common">Walking stick</name>
    <dbReference type="NCBI Taxonomy" id="61482"/>
    <lineage>
        <taxon>Eukaryota</taxon>
        <taxon>Metazoa</taxon>
        <taxon>Ecdysozoa</taxon>
        <taxon>Arthropoda</taxon>
        <taxon>Hexapoda</taxon>
        <taxon>Insecta</taxon>
        <taxon>Pterygota</taxon>
        <taxon>Neoptera</taxon>
        <taxon>Polyneoptera</taxon>
        <taxon>Phasmatodea</taxon>
        <taxon>Timematodea</taxon>
        <taxon>Timematoidea</taxon>
        <taxon>Timematidae</taxon>
        <taxon>Timema</taxon>
    </lineage>
</organism>
<comment type="caution">
    <text evidence="1">The sequence shown here is derived from an EMBL/GenBank/DDBJ whole genome shotgun (WGS) entry which is preliminary data.</text>
</comment>
<sequence>MTTPPHSSRTIGQCFLNMYPPGRLWRYLLRTMMTAPRAMDPPSPSGWTPMLTTSYGLPSRLNMTRRGPTVTEWPWCPP</sequence>
<dbReference type="Proteomes" id="UP001153148">
    <property type="component" value="Unassembled WGS sequence"/>
</dbReference>
<name>A0ABN7PSS4_TIMPD</name>
<gene>
    <name evidence="1" type="ORF">TPAB3V08_LOCUS16238</name>
</gene>
<evidence type="ECO:0000313" key="1">
    <source>
        <dbReference type="EMBL" id="CAG2069295.1"/>
    </source>
</evidence>
<evidence type="ECO:0000313" key="2">
    <source>
        <dbReference type="Proteomes" id="UP001153148"/>
    </source>
</evidence>
<keyword evidence="2" id="KW-1185">Reference proteome</keyword>
<accession>A0ABN7PSS4</accession>
<reference evidence="1" key="1">
    <citation type="submission" date="2021-03" db="EMBL/GenBank/DDBJ databases">
        <authorList>
            <person name="Tran Van P."/>
        </authorList>
    </citation>
    <scope>NUCLEOTIDE SEQUENCE</scope>
</reference>
<protein>
    <submittedName>
        <fullName evidence="1">Uncharacterized protein</fullName>
    </submittedName>
</protein>
<proteinExistence type="predicted"/>
<dbReference type="EMBL" id="CAJPIN010127049">
    <property type="protein sequence ID" value="CAG2069295.1"/>
    <property type="molecule type" value="Genomic_DNA"/>
</dbReference>